<protein>
    <recommendedName>
        <fullName evidence="5">choloylglycine hydrolase</fullName>
        <ecNumber evidence="5">3.5.1.24</ecNumber>
    </recommendedName>
    <alternativeName>
        <fullName evidence="6">Bile salt hydrolase</fullName>
    </alternativeName>
    <alternativeName>
        <fullName evidence="7">Choloylglycine hydrolase</fullName>
    </alternativeName>
</protein>
<dbReference type="InterPro" id="IPR029132">
    <property type="entry name" value="CBAH/NAAA_C"/>
</dbReference>
<evidence type="ECO:0000256" key="8">
    <source>
        <dbReference type="ARBA" id="ARBA00047285"/>
    </source>
</evidence>
<evidence type="ECO:0000256" key="3">
    <source>
        <dbReference type="ARBA" id="ARBA00022801"/>
    </source>
</evidence>
<dbReference type="Pfam" id="PF02275">
    <property type="entry name" value="CBAH"/>
    <property type="match status" value="1"/>
</dbReference>
<evidence type="ECO:0000256" key="7">
    <source>
        <dbReference type="ARBA" id="ARBA00044806"/>
    </source>
</evidence>
<dbReference type="EMBL" id="DWXO01000021">
    <property type="protein sequence ID" value="HJB79743.1"/>
    <property type="molecule type" value="Genomic_DNA"/>
</dbReference>
<sequence>MCTSLTFTTEHTYFGRNLDLEYHFGQQVVITPRNYPFSFRAMPALEKHHAIIGMATVAEGYPLYAEGVNEKGLYMAGLNFPGNACYPCGPENGTPAAPYELIPWLLGTCDSVDQAEEKLRSVRILDTPFAPNMPNAPLHWHLADGRRALVAEPMADGLKLFEDPVGVLTNNPTFNFHLTNLNQYMGLSAAQPDNRFGGVELRPFGQGMGTLGLPGDWSPASRFVRAAFLKWNSACQGDQASSVSQVFHILDAVAMPRGAVRTPEGKWDITDYSCCIDGRTGTYYYKTYDNSQITAVPMDEAKREGAALICHPLVTEQQFRIVP</sequence>
<evidence type="ECO:0000313" key="12">
    <source>
        <dbReference type="Proteomes" id="UP000823921"/>
    </source>
</evidence>
<dbReference type="NCBIfam" id="NF038245">
    <property type="entry name" value="bile_salt_hydro"/>
    <property type="match status" value="1"/>
</dbReference>
<comment type="similarity">
    <text evidence="2">Belongs to the peptidase C59 family.</text>
</comment>
<dbReference type="GO" id="GO:0006629">
    <property type="term" value="P:lipid metabolic process"/>
    <property type="evidence" value="ECO:0007669"/>
    <property type="project" value="UniProtKB-KW"/>
</dbReference>
<comment type="pathway">
    <text evidence="1">Lipid metabolism; bile acid biosynthesis.</text>
</comment>
<keyword evidence="3 11" id="KW-0378">Hydrolase</keyword>
<comment type="catalytic activity">
    <reaction evidence="8">
        <text>cholate + taurine = taurocholate + H2O</text>
        <dbReference type="Rhea" id="RHEA:47108"/>
        <dbReference type="ChEBI" id="CHEBI:15377"/>
        <dbReference type="ChEBI" id="CHEBI:29747"/>
        <dbReference type="ChEBI" id="CHEBI:36257"/>
        <dbReference type="ChEBI" id="CHEBI:507393"/>
    </reaction>
    <physiologicalReaction direction="right-to-left" evidence="8">
        <dbReference type="Rhea" id="RHEA:47110"/>
    </physiologicalReaction>
</comment>
<organism evidence="11 12">
    <name type="scientific">Candidatus Flavonifractor intestinigallinarum</name>
    <dbReference type="NCBI Taxonomy" id="2838586"/>
    <lineage>
        <taxon>Bacteria</taxon>
        <taxon>Bacillati</taxon>
        <taxon>Bacillota</taxon>
        <taxon>Clostridia</taxon>
        <taxon>Eubacteriales</taxon>
        <taxon>Oscillospiraceae</taxon>
        <taxon>Flavonifractor</taxon>
    </lineage>
</organism>
<evidence type="ECO:0000256" key="1">
    <source>
        <dbReference type="ARBA" id="ARBA00004860"/>
    </source>
</evidence>
<dbReference type="InterPro" id="IPR052193">
    <property type="entry name" value="Peptidase_C59"/>
</dbReference>
<name>A0A9D2S9P3_9FIRM</name>
<comment type="catalytic activity">
    <reaction evidence="9">
        <text>taurodeoxycholate + H2O = deoxycholate + taurine</text>
        <dbReference type="Rhea" id="RHEA:47556"/>
        <dbReference type="ChEBI" id="CHEBI:15377"/>
        <dbReference type="ChEBI" id="CHEBI:23614"/>
        <dbReference type="ChEBI" id="CHEBI:36261"/>
        <dbReference type="ChEBI" id="CHEBI:507393"/>
    </reaction>
    <physiologicalReaction direction="left-to-right" evidence="9">
        <dbReference type="Rhea" id="RHEA:47557"/>
    </physiologicalReaction>
</comment>
<reference evidence="11" key="1">
    <citation type="journal article" date="2021" name="PeerJ">
        <title>Extensive microbial diversity within the chicken gut microbiome revealed by metagenomics and culture.</title>
        <authorList>
            <person name="Gilroy R."/>
            <person name="Ravi A."/>
            <person name="Getino M."/>
            <person name="Pursley I."/>
            <person name="Horton D.L."/>
            <person name="Alikhan N.F."/>
            <person name="Baker D."/>
            <person name="Gharbi K."/>
            <person name="Hall N."/>
            <person name="Watson M."/>
            <person name="Adriaenssens E.M."/>
            <person name="Foster-Nyarko E."/>
            <person name="Jarju S."/>
            <person name="Secka A."/>
            <person name="Antonio M."/>
            <person name="Oren A."/>
            <person name="Chaudhuri R.R."/>
            <person name="La Ragione R."/>
            <person name="Hildebrand F."/>
            <person name="Pallen M.J."/>
        </authorList>
    </citation>
    <scope>NUCLEOTIDE SEQUENCE</scope>
    <source>
        <strain evidence="11">CHK192-8294</strain>
    </source>
</reference>
<evidence type="ECO:0000313" key="11">
    <source>
        <dbReference type="EMBL" id="HJB79743.1"/>
    </source>
</evidence>
<dbReference type="Proteomes" id="UP000823921">
    <property type="component" value="Unassembled WGS sequence"/>
</dbReference>
<dbReference type="PANTHER" id="PTHR35527:SF2">
    <property type="entry name" value="HYDROLASE"/>
    <property type="match status" value="1"/>
</dbReference>
<dbReference type="InterPro" id="IPR029055">
    <property type="entry name" value="Ntn_hydrolases_N"/>
</dbReference>
<evidence type="ECO:0000256" key="2">
    <source>
        <dbReference type="ARBA" id="ARBA00006625"/>
    </source>
</evidence>
<accession>A0A9D2S9P3</accession>
<dbReference type="SUPFAM" id="SSF56235">
    <property type="entry name" value="N-terminal nucleophile aminohydrolases (Ntn hydrolases)"/>
    <property type="match status" value="1"/>
</dbReference>
<dbReference type="PANTHER" id="PTHR35527">
    <property type="entry name" value="CHOLOYLGLYCINE HYDROLASE"/>
    <property type="match status" value="1"/>
</dbReference>
<evidence type="ECO:0000256" key="5">
    <source>
        <dbReference type="ARBA" id="ARBA00044769"/>
    </source>
</evidence>
<gene>
    <name evidence="11" type="primary">bsh</name>
    <name evidence="11" type="ORF">H9712_02040</name>
</gene>
<reference evidence="11" key="2">
    <citation type="submission" date="2021-04" db="EMBL/GenBank/DDBJ databases">
        <authorList>
            <person name="Gilroy R."/>
        </authorList>
    </citation>
    <scope>NUCLEOTIDE SEQUENCE</scope>
    <source>
        <strain evidence="11">CHK192-8294</strain>
    </source>
</reference>
<dbReference type="AlphaFoldDB" id="A0A9D2S9P3"/>
<dbReference type="CDD" id="cd00542">
    <property type="entry name" value="Ntn_PVA"/>
    <property type="match status" value="1"/>
</dbReference>
<dbReference type="InterPro" id="IPR047711">
    <property type="entry name" value="CBAH"/>
</dbReference>
<dbReference type="Gene3D" id="3.60.60.10">
    <property type="entry name" value="Penicillin V Acylase, Chain A"/>
    <property type="match status" value="1"/>
</dbReference>
<dbReference type="GO" id="GO:0045302">
    <property type="term" value="F:choloylglycine hydrolase activity"/>
    <property type="evidence" value="ECO:0007669"/>
    <property type="project" value="UniProtKB-EC"/>
</dbReference>
<evidence type="ECO:0000259" key="10">
    <source>
        <dbReference type="Pfam" id="PF02275"/>
    </source>
</evidence>
<evidence type="ECO:0000256" key="6">
    <source>
        <dbReference type="ARBA" id="ARBA00044804"/>
    </source>
</evidence>
<feature type="domain" description="Choloylglycine hydrolase/NAAA C-terminal" evidence="10">
    <location>
        <begin position="2"/>
        <end position="301"/>
    </location>
</feature>
<evidence type="ECO:0000256" key="4">
    <source>
        <dbReference type="ARBA" id="ARBA00023098"/>
    </source>
</evidence>
<evidence type="ECO:0000256" key="9">
    <source>
        <dbReference type="ARBA" id="ARBA00048897"/>
    </source>
</evidence>
<comment type="caution">
    <text evidence="11">The sequence shown here is derived from an EMBL/GenBank/DDBJ whole genome shotgun (WGS) entry which is preliminary data.</text>
</comment>
<dbReference type="EC" id="3.5.1.24" evidence="5"/>
<proteinExistence type="inferred from homology"/>
<keyword evidence="4" id="KW-0443">Lipid metabolism</keyword>